<keyword evidence="1" id="KW-0472">Membrane</keyword>
<accession>A0A2D2PYL4</accession>
<sequence length="575" mass="64842">MIHSLEETPFKRWVPDLRSDLRKLSRPTINMGYFAIFALCFASLVSSGVHAGFNHSVGPIAVCKKDMLDSRAYVESCFQRCQRPERPSGHGILEIFSAPQNKKGPSVIHCTKVRLSQTFTETWSFSQFSGPLEKALLPLSVKECQDAIREKCPNWNCNVRSPGQLEEEYHYASETTVTKDYLNLVSVPSGLTFYDTEIKVIPMESSASFNLSAEVGTEKDSVYLWKSSEVTSCPYESAVSVGCDVYNGTVDSYVCRGSRISVEGISRVKQLKGLCSDVSRAPSGLLIKFTAKELTSDRADRKVFLTQSASETTIETSLRTQTGDALSVIDEDLCQLQCEILEMNSRLNLGRESLMRLGNRYVLQSKTGFIRECDPLVSCAVTTPHLYCGSPVRVSVSCDERHWMWNPMKSYVEESGVCHAVERHEKLHMLLGSHIYDVGDDLSIQINQSDNVGLPHDLLNIRASTVKMETFDPEALKRSWAYELNNPRVTSQYGNISRNINHWDVMNEMTTGFGRVMRTIGDVFHKTYLFAGIIITLVLVFWGYDTIVKRGWVRNYRRVARSPTRQEPTGEAIWM</sequence>
<dbReference type="RefSeq" id="YP_010086793.1">
    <property type="nucleotide sequence ID" value="NC_055479.1"/>
</dbReference>
<evidence type="ECO:0000313" key="2">
    <source>
        <dbReference type="EMBL" id="ATS17312.1"/>
    </source>
</evidence>
<evidence type="ECO:0000256" key="1">
    <source>
        <dbReference type="SAM" id="Phobius"/>
    </source>
</evidence>
<reference evidence="2" key="1">
    <citation type="journal article" date="2017" name="Front. Microbiol.">
        <title>Next Generation Sequencing for Detection and Discovery of Plant Viruses and Viroids: Comparison of Two Approaches.</title>
        <authorList>
            <person name="Pecman A."/>
            <person name="Kutnjak D."/>
            <person name="Gutierrez-Aguirre I."/>
            <person name="Adams I."/>
            <person name="Fox A."/>
            <person name="Boonham N."/>
            <person name="Ravnikar M."/>
        </authorList>
    </citation>
    <scope>NUCLEOTIDE SEQUENCE [LARGE SCALE GENOMIC DNA]</scope>
    <source>
        <strain evidence="2">FERA_050726</strain>
    </source>
</reference>
<organism evidence="2">
    <name type="scientific">Cabbage cytorhabdovirus 1</name>
    <dbReference type="NCBI Taxonomy" id="2051550"/>
    <lineage>
        <taxon>Viruses</taxon>
        <taxon>Riboviria</taxon>
        <taxon>Orthornavirae</taxon>
        <taxon>Negarnaviricota</taxon>
        <taxon>Haploviricotina</taxon>
        <taxon>Monjiviricetes</taxon>
        <taxon>Mononegavirales</taxon>
        <taxon>Rhabdoviridae</taxon>
        <taxon>Betarhabdovirinae</taxon>
        <taxon>Alphacytorhabdovirus</taxon>
        <taxon>Alphacytorhabdovirus brassicicolae</taxon>
        <taxon>Cytorhabdovirus brassicicolae</taxon>
    </lineage>
</organism>
<keyword evidence="1" id="KW-0812">Transmembrane</keyword>
<keyword evidence="3" id="KW-1185">Reference proteome</keyword>
<name>A0A2D2PYL4_9RHAB</name>
<dbReference type="KEGG" id="vg:65102020"/>
<evidence type="ECO:0000313" key="3">
    <source>
        <dbReference type="Proteomes" id="UP000501771"/>
    </source>
</evidence>
<protein>
    <submittedName>
        <fullName evidence="2">Glycoprotein</fullName>
    </submittedName>
</protein>
<dbReference type="GeneID" id="65102020"/>
<feature type="transmembrane region" description="Helical" evidence="1">
    <location>
        <begin position="31"/>
        <end position="53"/>
    </location>
</feature>
<dbReference type="Proteomes" id="UP000501771">
    <property type="component" value="Segment"/>
</dbReference>
<proteinExistence type="predicted"/>
<keyword evidence="1" id="KW-1133">Transmembrane helix</keyword>
<dbReference type="EMBL" id="KY810772">
    <property type="protein sequence ID" value="ATS17312.1"/>
    <property type="molecule type" value="Viral_cRNA"/>
</dbReference>
<feature type="transmembrane region" description="Helical" evidence="1">
    <location>
        <begin position="528"/>
        <end position="548"/>
    </location>
</feature>